<accession>A0A0K2T710</accession>
<sequence>MREETFKESSIGVRCASQLLCNRLHFGSVLSSDNEMEGVEFIIHSSVVSHFGNSA</sequence>
<organism evidence="1">
    <name type="scientific">Lepeophtheirus salmonis</name>
    <name type="common">Salmon louse</name>
    <name type="synonym">Caligus salmonis</name>
    <dbReference type="NCBI Taxonomy" id="72036"/>
    <lineage>
        <taxon>Eukaryota</taxon>
        <taxon>Metazoa</taxon>
        <taxon>Ecdysozoa</taxon>
        <taxon>Arthropoda</taxon>
        <taxon>Crustacea</taxon>
        <taxon>Multicrustacea</taxon>
        <taxon>Hexanauplia</taxon>
        <taxon>Copepoda</taxon>
        <taxon>Siphonostomatoida</taxon>
        <taxon>Caligidae</taxon>
        <taxon>Lepeophtheirus</taxon>
    </lineage>
</organism>
<dbReference type="AlphaFoldDB" id="A0A0K2T710"/>
<dbReference type="EMBL" id="HACA01004239">
    <property type="protein sequence ID" value="CDW21600.1"/>
    <property type="molecule type" value="Transcribed_RNA"/>
</dbReference>
<proteinExistence type="predicted"/>
<evidence type="ECO:0000313" key="1">
    <source>
        <dbReference type="EMBL" id="CDW21600.1"/>
    </source>
</evidence>
<protein>
    <submittedName>
        <fullName evidence="1">Uncharacterized protein</fullName>
    </submittedName>
</protein>
<name>A0A0K2T710_LEPSM</name>
<reference evidence="1" key="1">
    <citation type="submission" date="2014-05" db="EMBL/GenBank/DDBJ databases">
        <authorList>
            <person name="Chronopoulou M."/>
        </authorList>
    </citation>
    <scope>NUCLEOTIDE SEQUENCE</scope>
    <source>
        <tissue evidence="1">Whole organism</tissue>
    </source>
</reference>